<gene>
    <name evidence="2" type="ORF">UFOPK1561_00767</name>
</gene>
<evidence type="ECO:0000256" key="1">
    <source>
        <dbReference type="SAM" id="Phobius"/>
    </source>
</evidence>
<dbReference type="EMBL" id="CAEZSZ010000093">
    <property type="protein sequence ID" value="CAB4558650.1"/>
    <property type="molecule type" value="Genomic_DNA"/>
</dbReference>
<sequence>MKKAALEAHASQVAVGPETYSVVPGKEIRYDRPERIRLASPGVFFGIRKIITFIWAIPLGVLLALAGTMMHQVRADDAGQTPIGLIVALVMAGSLAIALRLLRRSRGALYLVTASLIGTILWLSQRQPGGELFIPGNDVGTIWAFGSIGVCALIILIPKIQPGAWRRSSRGHR</sequence>
<organism evidence="2">
    <name type="scientific">freshwater metagenome</name>
    <dbReference type="NCBI Taxonomy" id="449393"/>
    <lineage>
        <taxon>unclassified sequences</taxon>
        <taxon>metagenomes</taxon>
        <taxon>ecological metagenomes</taxon>
    </lineage>
</organism>
<feature type="transmembrane region" description="Helical" evidence="1">
    <location>
        <begin position="82"/>
        <end position="101"/>
    </location>
</feature>
<feature type="transmembrane region" description="Helical" evidence="1">
    <location>
        <begin position="50"/>
        <end position="70"/>
    </location>
</feature>
<keyword evidence="1" id="KW-0472">Membrane</keyword>
<keyword evidence="1" id="KW-1133">Transmembrane helix</keyword>
<accession>A0A6J6D438</accession>
<keyword evidence="1" id="KW-0812">Transmembrane</keyword>
<proteinExistence type="predicted"/>
<feature type="transmembrane region" description="Helical" evidence="1">
    <location>
        <begin position="140"/>
        <end position="160"/>
    </location>
</feature>
<name>A0A6J6D438_9ZZZZ</name>
<protein>
    <submittedName>
        <fullName evidence="2">Unannotated protein</fullName>
    </submittedName>
</protein>
<dbReference type="AlphaFoldDB" id="A0A6J6D438"/>
<feature type="transmembrane region" description="Helical" evidence="1">
    <location>
        <begin position="108"/>
        <end position="125"/>
    </location>
</feature>
<reference evidence="2" key="1">
    <citation type="submission" date="2020-05" db="EMBL/GenBank/DDBJ databases">
        <authorList>
            <person name="Chiriac C."/>
            <person name="Salcher M."/>
            <person name="Ghai R."/>
            <person name="Kavagutti S V."/>
        </authorList>
    </citation>
    <scope>NUCLEOTIDE SEQUENCE</scope>
</reference>
<evidence type="ECO:0000313" key="2">
    <source>
        <dbReference type="EMBL" id="CAB4558650.1"/>
    </source>
</evidence>